<keyword evidence="2" id="KW-1185">Reference proteome</keyword>
<evidence type="ECO:0000313" key="1">
    <source>
        <dbReference type="EMBL" id="KAJ7014119.1"/>
    </source>
</evidence>
<name>A0AAD6RS27_9ROSI</name>
<comment type="caution">
    <text evidence="1">The sequence shown here is derived from an EMBL/GenBank/DDBJ whole genome shotgun (WGS) entry which is preliminary data.</text>
</comment>
<accession>A0AAD6RS27</accession>
<protein>
    <submittedName>
        <fullName evidence="1">Uncharacterized protein</fullName>
    </submittedName>
</protein>
<organism evidence="1 2">
    <name type="scientific">Populus alba x Populus x berolinensis</name>
    <dbReference type="NCBI Taxonomy" id="444605"/>
    <lineage>
        <taxon>Eukaryota</taxon>
        <taxon>Viridiplantae</taxon>
        <taxon>Streptophyta</taxon>
        <taxon>Embryophyta</taxon>
        <taxon>Tracheophyta</taxon>
        <taxon>Spermatophyta</taxon>
        <taxon>Magnoliopsida</taxon>
        <taxon>eudicotyledons</taxon>
        <taxon>Gunneridae</taxon>
        <taxon>Pentapetalae</taxon>
        <taxon>rosids</taxon>
        <taxon>fabids</taxon>
        <taxon>Malpighiales</taxon>
        <taxon>Salicaceae</taxon>
        <taxon>Saliceae</taxon>
        <taxon>Populus</taxon>
    </lineage>
</organism>
<proteinExistence type="predicted"/>
<reference evidence="1 2" key="1">
    <citation type="journal article" date="2023" name="Mol. Ecol. Resour.">
        <title>Chromosome-level genome assembly of a triploid poplar Populus alba 'Berolinensis'.</title>
        <authorList>
            <person name="Chen S."/>
            <person name="Yu Y."/>
            <person name="Wang X."/>
            <person name="Wang S."/>
            <person name="Zhang T."/>
            <person name="Zhou Y."/>
            <person name="He R."/>
            <person name="Meng N."/>
            <person name="Wang Y."/>
            <person name="Liu W."/>
            <person name="Liu Z."/>
            <person name="Liu J."/>
            <person name="Guo Q."/>
            <person name="Huang H."/>
            <person name="Sederoff R.R."/>
            <person name="Wang G."/>
            <person name="Qu G."/>
            <person name="Chen S."/>
        </authorList>
    </citation>
    <scope>NUCLEOTIDE SEQUENCE [LARGE SCALE GENOMIC DNA]</scope>
    <source>
        <strain evidence="1">SC-2020</strain>
    </source>
</reference>
<dbReference type="AlphaFoldDB" id="A0AAD6RS27"/>
<sequence length="34" mass="3651">MAVRGRCARLLGEENGISNTTNKFNGSITRDLVG</sequence>
<dbReference type="EMBL" id="JAQIZT010000001">
    <property type="protein sequence ID" value="KAJ7014119.1"/>
    <property type="molecule type" value="Genomic_DNA"/>
</dbReference>
<evidence type="ECO:0000313" key="2">
    <source>
        <dbReference type="Proteomes" id="UP001164929"/>
    </source>
</evidence>
<gene>
    <name evidence="1" type="ORF">NC653_003668</name>
</gene>
<dbReference type="Proteomes" id="UP001164929">
    <property type="component" value="Chromosome 1"/>
</dbReference>